<evidence type="ECO:0000313" key="4">
    <source>
        <dbReference type="EMBL" id="QLH07035.1"/>
    </source>
</evidence>
<feature type="domain" description="Fibronectin type-III" evidence="3">
    <location>
        <begin position="1581"/>
        <end position="1679"/>
    </location>
</feature>
<evidence type="ECO:0000259" key="3">
    <source>
        <dbReference type="PROSITE" id="PS50853"/>
    </source>
</evidence>
<feature type="domain" description="Fibronectin type-III" evidence="3">
    <location>
        <begin position="1771"/>
        <end position="1867"/>
    </location>
</feature>
<dbReference type="EMBL" id="CP026995">
    <property type="protein sequence ID" value="QLH07035.1"/>
    <property type="molecule type" value="Genomic_DNA"/>
</dbReference>
<dbReference type="Gene3D" id="2.60.40.420">
    <property type="entry name" value="Cupredoxins - blue copper proteins"/>
    <property type="match status" value="1"/>
</dbReference>
<name>A0A7D5M5P1_9ARCH</name>
<feature type="domain" description="Fibronectin type-III" evidence="3">
    <location>
        <begin position="2144"/>
        <end position="2241"/>
    </location>
</feature>
<evidence type="ECO:0000313" key="5">
    <source>
        <dbReference type="Proteomes" id="UP000509478"/>
    </source>
</evidence>
<reference evidence="4 5" key="1">
    <citation type="submission" date="2018-02" db="EMBL/GenBank/DDBJ databases">
        <title>Complete genome of Nitrosopumilus ureaphilus PS0.</title>
        <authorList>
            <person name="Qin W."/>
            <person name="Zheng Y."/>
            <person name="Stahl D.A."/>
        </authorList>
    </citation>
    <scope>NUCLEOTIDE SEQUENCE [LARGE SCALE GENOMIC DNA]</scope>
    <source>
        <strain evidence="4 5">PS0</strain>
    </source>
</reference>
<feature type="domain" description="Fibronectin type-III" evidence="3">
    <location>
        <begin position="222"/>
        <end position="314"/>
    </location>
</feature>
<dbReference type="PANTHER" id="PTHR13817:SF73">
    <property type="entry name" value="FIBRONECTIN TYPE-III DOMAIN-CONTAINING PROTEIN"/>
    <property type="match status" value="1"/>
</dbReference>
<feature type="compositionally biased region" description="Polar residues" evidence="2">
    <location>
        <begin position="61"/>
        <end position="70"/>
    </location>
</feature>
<feature type="domain" description="Fibronectin type-III" evidence="3">
    <location>
        <begin position="2242"/>
        <end position="2337"/>
    </location>
</feature>
<feature type="domain" description="Fibronectin type-III" evidence="3">
    <location>
        <begin position="2338"/>
        <end position="2434"/>
    </location>
</feature>
<dbReference type="PRINTS" id="PR00014">
    <property type="entry name" value="FNTYPEIII"/>
</dbReference>
<keyword evidence="1" id="KW-0677">Repeat</keyword>
<dbReference type="InterPro" id="IPR003961">
    <property type="entry name" value="FN3_dom"/>
</dbReference>
<feature type="region of interest" description="Disordered" evidence="2">
    <location>
        <begin position="46"/>
        <end position="74"/>
    </location>
</feature>
<dbReference type="CDD" id="cd00063">
    <property type="entry name" value="FN3"/>
    <property type="match status" value="21"/>
</dbReference>
<dbReference type="PROSITE" id="PS50853">
    <property type="entry name" value="FN3"/>
    <property type="match status" value="20"/>
</dbReference>
<feature type="domain" description="Fibronectin type-III" evidence="3">
    <location>
        <begin position="1487"/>
        <end position="1580"/>
    </location>
</feature>
<gene>
    <name evidence="4" type="ORF">C5F50_08115</name>
</gene>
<accession>A0A7D5M5P1</accession>
<feature type="domain" description="Fibronectin type-III" evidence="3">
    <location>
        <begin position="2435"/>
        <end position="2532"/>
    </location>
</feature>
<feature type="domain" description="Fibronectin type-III" evidence="3">
    <location>
        <begin position="601"/>
        <end position="698"/>
    </location>
</feature>
<organism evidence="4 5">
    <name type="scientific">Nitrosopumilus ureiphilus</name>
    <dbReference type="NCBI Taxonomy" id="1470067"/>
    <lineage>
        <taxon>Archaea</taxon>
        <taxon>Nitrososphaerota</taxon>
        <taxon>Nitrososphaeria</taxon>
        <taxon>Nitrosopumilales</taxon>
        <taxon>Nitrosopumilaceae</taxon>
        <taxon>Nitrosopumilus</taxon>
    </lineage>
</organism>
<evidence type="ECO:0000256" key="2">
    <source>
        <dbReference type="SAM" id="MobiDB-lite"/>
    </source>
</evidence>
<feature type="domain" description="Fibronectin type-III" evidence="3">
    <location>
        <begin position="315"/>
        <end position="412"/>
    </location>
</feature>
<dbReference type="KEGG" id="nue:C5F50_08115"/>
<evidence type="ECO:0000256" key="1">
    <source>
        <dbReference type="ARBA" id="ARBA00022737"/>
    </source>
</evidence>
<feature type="domain" description="Fibronectin type-III" evidence="3">
    <location>
        <begin position="1868"/>
        <end position="1965"/>
    </location>
</feature>
<dbReference type="SMART" id="SM00060">
    <property type="entry name" value="FN3"/>
    <property type="match status" value="22"/>
</dbReference>
<feature type="domain" description="Fibronectin type-III" evidence="3">
    <location>
        <begin position="1170"/>
        <end position="1264"/>
    </location>
</feature>
<dbReference type="Pfam" id="PF00041">
    <property type="entry name" value="fn3"/>
    <property type="match status" value="21"/>
</dbReference>
<feature type="domain" description="Fibronectin type-III" evidence="3">
    <location>
        <begin position="507"/>
        <end position="600"/>
    </location>
</feature>
<dbReference type="Gene3D" id="2.60.40.10">
    <property type="entry name" value="Immunoglobulins"/>
    <property type="match status" value="22"/>
</dbReference>
<feature type="region of interest" description="Disordered" evidence="2">
    <location>
        <begin position="303"/>
        <end position="334"/>
    </location>
</feature>
<feature type="domain" description="Fibronectin type-III" evidence="3">
    <location>
        <begin position="1080"/>
        <end position="1169"/>
    </location>
</feature>
<protein>
    <recommendedName>
        <fullName evidence="3">Fibronectin type-III domain-containing protein</fullName>
    </recommendedName>
</protein>
<dbReference type="SUPFAM" id="SSF49265">
    <property type="entry name" value="Fibronectin type III"/>
    <property type="match status" value="12"/>
</dbReference>
<feature type="domain" description="Fibronectin type-III" evidence="3">
    <location>
        <begin position="891"/>
        <end position="981"/>
    </location>
</feature>
<dbReference type="InterPro" id="IPR008972">
    <property type="entry name" value="Cupredoxin"/>
</dbReference>
<dbReference type="OrthoDB" id="41193at2157"/>
<feature type="domain" description="Fibronectin type-III" evidence="3">
    <location>
        <begin position="982"/>
        <end position="1079"/>
    </location>
</feature>
<proteinExistence type="predicted"/>
<feature type="domain" description="Fibronectin type-III" evidence="3">
    <location>
        <begin position="413"/>
        <end position="506"/>
    </location>
</feature>
<dbReference type="InterPro" id="IPR013783">
    <property type="entry name" value="Ig-like_fold"/>
</dbReference>
<feature type="domain" description="Fibronectin type-III" evidence="3">
    <location>
        <begin position="699"/>
        <end position="789"/>
    </location>
</feature>
<dbReference type="PANTHER" id="PTHR13817">
    <property type="entry name" value="TITIN"/>
    <property type="match status" value="1"/>
</dbReference>
<sequence length="3401" mass="360703">MLSSKLLILLFAILLLVPPLGPISVSAQSSDPFSSNFVEVSVRVNASSDDAEEDAEGGNSGDMSRTSSDLELTEDDGDKQIIGIRFNDISIPQGATIISAGIQFTVDETDDDVTNLEIRGEAADDSLTFSNVDNDISDRAVTSAFVSWSPVEWDTVGESGDDQKTPDMSSVVQEIVNRDGWSSGNSVTFVVTGTGHRTAASYDGSSSQAPLLNIQYTQDLTVPGTPTNLSATPGNSQVSLSWTAPTDDGGSAILNYVVEYSTDNFGTFTTLTSTTIALNISDLINGQQYQFRVYAENSVGRSNVSNTASATPSAPPSSPTSLTATRGNSQVSLSWNTPSDDGGFAITDYIIQFSIDEINWTTFADGINTATSATVTGLTNGQQYSFRVSAVNSVGTGNPSNLATATPATVPGAPTQLLATRGNEKANLVWFTSNNGGATITDFVIEYSLDGTNWLIFDDGISSKTSATVTDLTNGQQYQFRVSAVNAVGKSVPSNISATTPATVPIAPTNLSVILSDQKVNLSWTAPTNNGGDPINDYLVEYSVNNFVWILYPDEVVPATATEVIVENLINGQSYFFRVRAANSVGIGLLSDSVGTTPATVPGTPTSLTAIRGNSQVSVTWLAPADNGGSKITDYIIEYRLGNSAWETFADGTSTTTSATVTGLTNGQPYSFRVSAVNSVGTGNPSNITTATPATVPGTPTNLSSTPGNSQVSLSWTAPSNGGSPITDYIIQFSKDGVKWNTFADGTSTATSATVPNLTNGIPYSFRVSAVNSVGTGSVSNTTTVTPATTPGIPTSIATIPADSQITLSWTAPSNGGSPITDYIIDFSSDGGSNWTTFEDGTSSNTSATVTGLTNGVQYSFRVSAVNFAGTGTTSNVVIASPVTVSTFPTALTAKAISSTQIELSWTAPVETGGAEITGYQIERQTGSASFEILVADTGSANTAYSDVGLSAGITYTYRISAITPIGVGVPSGTASATTLAVPEPPTNILTTADNAEITLTWTPPNAGELAITDYVVQFSTDGSNWTTFEDGTSANTSATVTGLTNGQEYSFRIFAVNSLGTGNASAIIAETPFTIPASPVGLAAKRGPNDATLSWTTSSDNGRPIVDYIAQFSTDGITWNTFNDGTSIDTSIKITGLVTGKSYKFRVVSENIAGPSPPSNIATATPATTPGIPINLVAIRGDPAITLTWNPPTSNGGSPITTYVVEISDDDFLTKKNILSASPTLTITDLKTGVNFQFKVRSVNTVGSSLPTSAVSISVFDRPVLDSSLSATAGDRQVKITWGKPANDNGSPITDYRVDRRTVINGVPIDTPLPSQNVIFNRDNLSSLTELLVIGLENGKSYALKVIPINAAGPARTTSVINVIPHATVRANEPALVQNEGLVNTEDIKKLEAKGLKNEYIPSSSVISSENFDLYDKSYNQNMEFTNSTTLESVDRPKDLVSEFAVQKYTPPTELQSGVVWSVPPAIIGLDDAFEITSPTTFVPSPPTNLLTTSGTSGVIPLSWSEPSDNGNAVITGYLIEYAIDGNWFTVSPISDTTSFIIPDLVNGQEYRIRVSAINSAGVSAPSVVSVATPYTVPKIPVDVTITPGNSQVLLSWTAPSSNGGSPITDYIIDYSSDGGSNWTTFEDGTSTDTSATVTGLTNGVQYSFRVSAVNSAGSGAVSVTASDTPFAISTKPYGLSATAISSTRIDLNWQKPDDTGGLEIIGYRVDRNISGGFFDTINENTGNADTTYVDADLSAGVDYSYKVYAITTAGTSQPSGTTSARTFDVPSPPSKLSVSASIDCLQLSWNLPENDGNQPITGYKIDRKSPTTSFETIVDDTKNTSTIYCDGGLVAGTTYTYIVYAINAVGVSGASDIASGTAIGSPSAPLSLSAEVRKNKVQLTWVAPFNNGGSPITDYIVQYKQKSDSSWSTFNDGVGTSTSTVVTELQNNISYSFRIFAVNNIGTGLASTVVTATPSTPGSTAAYNIESIPSGLDVFLPHNAGDTLDNGGKISGVKIKPNETLDSLFMTSTFLKNPPSGVTPSADMYLKFELDFITQTETSATVPQRVINLSATSPQASQVNLSWSAPADGGASITGYKIETSTDQQTWNIVLANTKSPSTNYIDTGKNNGITHYYRVSAINDKGTGLPSLPSSTTPIDVPSAPLNVITTPDNSQVSLSWTAPADNGGSPITDYLIHFSLDRDSWIPFNDGVNTATSTVIPNLTNGQEYTFRIFAVNRAGTTNHSNLVSEIPLSVADRPTSLIATPTSSSEINLSWNAPTETGGSQITGYVIEQRIGDDPEWIVLVNDTNSTETTYSDSDLFAGATYFYRVSSITAAGSSSPSVAAQATTYSVPDAPVRLSVNTLDARISLSWFTPSDDGGLPIIDYIVEYSTNGGTTWKPWVRGQSTNTSTTLFGSAIQHGVTYDLRVSAANSLGSGPPSNVVQATPLTVPTSPRSLSAATPGLGEIILSWTAPSSNGGSPITDYKIRYSDDDGASFTLFSDGVGTATTATVTGLTDGVTYVFTVSAVNSVGQGSATISSPVESGSTETGSTEGLFESIEIAVTMGPIENSVHPVIPANSKNPNIVCPDIQIFFIDDDNETVFEGISVIRDPAGDTASLCAYVVTLQHFSVYGIKPVVRTSSSSDAISTGLGSGNVPLPPNITGMSMYSFEEPTINENGQLVFRKLGSYVPLETFDDTKPTVSLLANESSQFALRIVDPNGPNFTSHVGLYMNLHGGIDKSQSDTYITWQKGDIVVIEDAQGFMKDVDVTTRHEGNVLWVLFNVDFVKPMDVSDILIDVWNEHKASSTKIARNVLQVVDVIPDLVQLEAGSDDVLQSTKFYVVESVDRNCDNCAAPFDIEINKNSIVWKNASPDIRTVISGDQIKGFDGNFKSSFILKDNSYSTKFSKSGYYTYYDILDDNFAGTMIVDLGSAPITDSRLFETPSMPFGYVPARIIASSEKGTLNADFTTDGVIELFGKIHNVNTRQVVLLDISKPDSSVETLKITSTDEGQYGLVMDISESWKPGLYTITATTHEQLGILYMLFDGKNIVPKFTTVISDIESRSVIDDVALSPLHLKHVESLSKGGKLLEIEGSLDLDFNRVDLYLETPDGVVENHGALLNSKNYYWVPITKSEWAPGDYEVTLAVQGNKILSESFSVSEPVISKTDLELAFESERLSRPISAITTSIESEITLPRFDVDVRHNEVSTSSDIGEFNVNIPDINVLRDSMFFSGKVNPLEKQRGFVDISLTRPNGEIDLLTTPITRNGNFETQLLESWQTGEYLIDAEYGGNTIGSVVFYLGETAEKIQSELCDGDNCSSITPKSKVIESKVFATVDWYNPIIVDISGIISDFDSGGKIEILIIKPDNTVAKLKITPSATGEFNVPALYNERWTDGTYTVVVLYQGHELSRDTFSR</sequence>
<feature type="domain" description="Fibronectin type-III" evidence="3">
    <location>
        <begin position="2048"/>
        <end position="2142"/>
    </location>
</feature>
<keyword evidence="5" id="KW-1185">Reference proteome</keyword>
<dbReference type="RefSeq" id="WP_179370898.1">
    <property type="nucleotide sequence ID" value="NZ_CP026995.1"/>
</dbReference>
<dbReference type="InterPro" id="IPR036116">
    <property type="entry name" value="FN3_sf"/>
</dbReference>
<dbReference type="InterPro" id="IPR050964">
    <property type="entry name" value="Striated_Muscle_Regulatory"/>
</dbReference>
<dbReference type="Proteomes" id="UP000509478">
    <property type="component" value="Chromosome"/>
</dbReference>
<feature type="domain" description="Fibronectin type-III" evidence="3">
    <location>
        <begin position="790"/>
        <end position="890"/>
    </location>
</feature>
<dbReference type="GeneID" id="56068054"/>